<sequence length="89" mass="9675">MQTPILRGVCVRNNRLDLRYEKFWERGGEGGLGGAWGSLRGVFIAREDLPAIVTALSYCLHQGWVVGTLDVSGKIVECRGLSLAVEVTG</sequence>
<proteinExistence type="predicted"/>
<evidence type="ECO:0000313" key="1">
    <source>
        <dbReference type="EMBL" id="MQM10709.1"/>
    </source>
</evidence>
<dbReference type="Proteomes" id="UP000652761">
    <property type="component" value="Unassembled WGS sequence"/>
</dbReference>
<accession>A0A843WLJ4</accession>
<evidence type="ECO:0000313" key="2">
    <source>
        <dbReference type="Proteomes" id="UP000652761"/>
    </source>
</evidence>
<organism evidence="1 2">
    <name type="scientific">Colocasia esculenta</name>
    <name type="common">Wild taro</name>
    <name type="synonym">Arum esculentum</name>
    <dbReference type="NCBI Taxonomy" id="4460"/>
    <lineage>
        <taxon>Eukaryota</taxon>
        <taxon>Viridiplantae</taxon>
        <taxon>Streptophyta</taxon>
        <taxon>Embryophyta</taxon>
        <taxon>Tracheophyta</taxon>
        <taxon>Spermatophyta</taxon>
        <taxon>Magnoliopsida</taxon>
        <taxon>Liliopsida</taxon>
        <taxon>Araceae</taxon>
        <taxon>Aroideae</taxon>
        <taxon>Colocasieae</taxon>
        <taxon>Colocasia</taxon>
    </lineage>
</organism>
<name>A0A843WLJ4_COLES</name>
<protein>
    <submittedName>
        <fullName evidence="1">Uncharacterized protein</fullName>
    </submittedName>
</protein>
<reference evidence="1" key="1">
    <citation type="submission" date="2017-07" db="EMBL/GenBank/DDBJ databases">
        <title>Taro Niue Genome Assembly and Annotation.</title>
        <authorList>
            <person name="Atibalentja N."/>
            <person name="Keating K."/>
            <person name="Fields C.J."/>
        </authorList>
    </citation>
    <scope>NUCLEOTIDE SEQUENCE</scope>
    <source>
        <strain evidence="1">Niue_2</strain>
        <tissue evidence="1">Leaf</tissue>
    </source>
</reference>
<dbReference type="AlphaFoldDB" id="A0A843WLJ4"/>
<comment type="caution">
    <text evidence="1">The sequence shown here is derived from an EMBL/GenBank/DDBJ whole genome shotgun (WGS) entry which is preliminary data.</text>
</comment>
<dbReference type="EMBL" id="NMUH01004749">
    <property type="protein sequence ID" value="MQM10709.1"/>
    <property type="molecule type" value="Genomic_DNA"/>
</dbReference>
<gene>
    <name evidence="1" type="ORF">Taro_043606</name>
</gene>
<keyword evidence="2" id="KW-1185">Reference proteome</keyword>